<comment type="similarity">
    <text evidence="4">Belongs to the cyclophilin-type PPIase family.</text>
</comment>
<dbReference type="RefSeq" id="WP_312031601.1">
    <property type="nucleotide sequence ID" value="NZ_CP051151.1"/>
</dbReference>
<dbReference type="PROSITE" id="PS51257">
    <property type="entry name" value="PROKAR_LIPOPROTEIN"/>
    <property type="match status" value="1"/>
</dbReference>
<comment type="function">
    <text evidence="1 4">PPIases accelerate the folding of proteins. It catalyzes the cis-trans isomerization of proline imidic peptide bonds in oligopeptides.</text>
</comment>
<sequence>MKKIILLVIILMLTVVGCSGEPTEDLSDLPYYSYLNDDNPVVTINIKDRGKIRIQLFPEVAENTVNNFIKYIEDGDYENSSFHRVIEDFMIQGGKVDNPNCPIRGEFASNGYDNNLSHYRGVISMARTHIKNSATSQFFIVHKNSFSLDGNYASFGGLISGFDILDDLAKVKTNLSEAPIEDIIIESITVDLNTYTYKRVNCAY</sequence>
<keyword evidence="7" id="KW-1185">Reference proteome</keyword>
<evidence type="ECO:0000256" key="2">
    <source>
        <dbReference type="ARBA" id="ARBA00023110"/>
    </source>
</evidence>
<evidence type="ECO:0000313" key="6">
    <source>
        <dbReference type="EMBL" id="QLY40754.1"/>
    </source>
</evidence>
<dbReference type="CDD" id="cd00317">
    <property type="entry name" value="cyclophilin"/>
    <property type="match status" value="1"/>
</dbReference>
<dbReference type="SUPFAM" id="SSF50891">
    <property type="entry name" value="Cyclophilin-like"/>
    <property type="match status" value="1"/>
</dbReference>
<evidence type="ECO:0000256" key="1">
    <source>
        <dbReference type="ARBA" id="ARBA00002388"/>
    </source>
</evidence>
<protein>
    <recommendedName>
        <fullName evidence="4">Peptidyl-prolyl cis-trans isomerase</fullName>
        <shortName evidence="4">PPIase</shortName>
        <ecNumber evidence="4">5.2.1.8</ecNumber>
    </recommendedName>
</protein>
<gene>
    <name evidence="6" type="ORF">HF295_07770</name>
</gene>
<dbReference type="GO" id="GO:0006457">
    <property type="term" value="P:protein folding"/>
    <property type="evidence" value="ECO:0007669"/>
    <property type="project" value="InterPro"/>
</dbReference>
<dbReference type="Gene3D" id="2.40.100.10">
    <property type="entry name" value="Cyclophilin-like"/>
    <property type="match status" value="1"/>
</dbReference>
<dbReference type="PRINTS" id="PR00153">
    <property type="entry name" value="CSAPPISMRASE"/>
</dbReference>
<reference evidence="6 7" key="1">
    <citation type="submission" date="2020-04" db="EMBL/GenBank/DDBJ databases">
        <authorList>
            <person name="Zheng R.K."/>
            <person name="Sun C.M."/>
        </authorList>
    </citation>
    <scope>NUCLEOTIDE SEQUENCE [LARGE SCALE GENOMIC DNA]</scope>
    <source>
        <strain evidence="7">zrk29</strain>
    </source>
</reference>
<evidence type="ECO:0000259" key="5">
    <source>
        <dbReference type="PROSITE" id="PS50072"/>
    </source>
</evidence>
<keyword evidence="2 4" id="KW-0697">Rotamase</keyword>
<dbReference type="PANTHER" id="PTHR45625:SF4">
    <property type="entry name" value="PEPTIDYLPROLYL ISOMERASE DOMAIN AND WD REPEAT-CONTAINING PROTEIN 1"/>
    <property type="match status" value="1"/>
</dbReference>
<dbReference type="PROSITE" id="PS00170">
    <property type="entry name" value="CSA_PPIASE_1"/>
    <property type="match status" value="1"/>
</dbReference>
<evidence type="ECO:0000313" key="7">
    <source>
        <dbReference type="Proteomes" id="UP000512167"/>
    </source>
</evidence>
<evidence type="ECO:0000256" key="3">
    <source>
        <dbReference type="ARBA" id="ARBA00023235"/>
    </source>
</evidence>
<name>A0A7L6N883_9MOLU</name>
<organism evidence="6 7">
    <name type="scientific">Hujiaoplasma nucleasis</name>
    <dbReference type="NCBI Taxonomy" id="2725268"/>
    <lineage>
        <taxon>Bacteria</taxon>
        <taxon>Bacillati</taxon>
        <taxon>Mycoplasmatota</taxon>
        <taxon>Mollicutes</taxon>
        <taxon>Candidatus Izemoplasmatales</taxon>
        <taxon>Hujiaoplasmataceae</taxon>
        <taxon>Hujiaoplasma</taxon>
    </lineage>
</organism>
<feature type="domain" description="PPIase cyclophilin-type" evidence="5">
    <location>
        <begin position="42"/>
        <end position="190"/>
    </location>
</feature>
<dbReference type="PROSITE" id="PS50072">
    <property type="entry name" value="CSA_PPIASE_2"/>
    <property type="match status" value="1"/>
</dbReference>
<keyword evidence="4" id="KW-0732">Signal</keyword>
<dbReference type="InterPro" id="IPR029000">
    <property type="entry name" value="Cyclophilin-like_dom_sf"/>
</dbReference>
<dbReference type="Proteomes" id="UP000512167">
    <property type="component" value="Chromosome"/>
</dbReference>
<dbReference type="EC" id="5.2.1.8" evidence="4"/>
<feature type="chain" id="PRO_5029941784" description="Peptidyl-prolyl cis-trans isomerase" evidence="4">
    <location>
        <begin position="21"/>
        <end position="204"/>
    </location>
</feature>
<dbReference type="InterPro" id="IPR002130">
    <property type="entry name" value="Cyclophilin-type_PPIase_dom"/>
</dbReference>
<dbReference type="PANTHER" id="PTHR45625">
    <property type="entry name" value="PEPTIDYL-PROLYL CIS-TRANS ISOMERASE-RELATED"/>
    <property type="match status" value="1"/>
</dbReference>
<evidence type="ECO:0000256" key="4">
    <source>
        <dbReference type="RuleBase" id="RU363019"/>
    </source>
</evidence>
<dbReference type="InterPro" id="IPR020892">
    <property type="entry name" value="Cyclophilin-type_PPIase_CS"/>
</dbReference>
<dbReference type="AlphaFoldDB" id="A0A7L6N883"/>
<proteinExistence type="inferred from homology"/>
<accession>A0A7L6N883</accession>
<feature type="signal peptide" evidence="4">
    <location>
        <begin position="1"/>
        <end position="20"/>
    </location>
</feature>
<comment type="catalytic activity">
    <reaction evidence="4">
        <text>[protein]-peptidylproline (omega=180) = [protein]-peptidylproline (omega=0)</text>
        <dbReference type="Rhea" id="RHEA:16237"/>
        <dbReference type="Rhea" id="RHEA-COMP:10747"/>
        <dbReference type="Rhea" id="RHEA-COMP:10748"/>
        <dbReference type="ChEBI" id="CHEBI:83833"/>
        <dbReference type="ChEBI" id="CHEBI:83834"/>
        <dbReference type="EC" id="5.2.1.8"/>
    </reaction>
</comment>
<dbReference type="KEGG" id="tbk:HF295_07770"/>
<keyword evidence="3 4" id="KW-0413">Isomerase</keyword>
<dbReference type="GO" id="GO:0003755">
    <property type="term" value="F:peptidyl-prolyl cis-trans isomerase activity"/>
    <property type="evidence" value="ECO:0007669"/>
    <property type="project" value="UniProtKB-UniRule"/>
</dbReference>
<dbReference type="EMBL" id="CP051151">
    <property type="protein sequence ID" value="QLY40754.1"/>
    <property type="molecule type" value="Genomic_DNA"/>
</dbReference>
<dbReference type="Pfam" id="PF00160">
    <property type="entry name" value="Pro_isomerase"/>
    <property type="match status" value="1"/>
</dbReference>
<dbReference type="InterPro" id="IPR044666">
    <property type="entry name" value="Cyclophilin_A-like"/>
</dbReference>